<evidence type="ECO:0000256" key="2">
    <source>
        <dbReference type="ARBA" id="ARBA00022475"/>
    </source>
</evidence>
<name>A0A644VJC1_9ZZZZ</name>
<dbReference type="PANTHER" id="PTHR30250">
    <property type="entry name" value="PST FAMILY PREDICTED COLANIC ACID TRANSPORTER"/>
    <property type="match status" value="1"/>
</dbReference>
<comment type="subcellular location">
    <subcellularLocation>
        <location evidence="1">Cell membrane</location>
        <topology evidence="1">Multi-pass membrane protein</topology>
    </subcellularLocation>
</comment>
<dbReference type="GO" id="GO:0005886">
    <property type="term" value="C:plasma membrane"/>
    <property type="evidence" value="ECO:0007669"/>
    <property type="project" value="UniProtKB-SubCell"/>
</dbReference>
<keyword evidence="4 6" id="KW-1133">Transmembrane helix</keyword>
<evidence type="ECO:0000256" key="3">
    <source>
        <dbReference type="ARBA" id="ARBA00022692"/>
    </source>
</evidence>
<keyword evidence="3 6" id="KW-0812">Transmembrane</keyword>
<evidence type="ECO:0000256" key="1">
    <source>
        <dbReference type="ARBA" id="ARBA00004651"/>
    </source>
</evidence>
<gene>
    <name evidence="7" type="ORF">SDC9_37565</name>
</gene>
<evidence type="ECO:0000256" key="6">
    <source>
        <dbReference type="SAM" id="Phobius"/>
    </source>
</evidence>
<feature type="transmembrane region" description="Helical" evidence="6">
    <location>
        <begin position="317"/>
        <end position="339"/>
    </location>
</feature>
<keyword evidence="2" id="KW-1003">Cell membrane</keyword>
<feature type="transmembrane region" description="Helical" evidence="6">
    <location>
        <begin position="189"/>
        <end position="209"/>
    </location>
</feature>
<proteinExistence type="predicted"/>
<feature type="transmembrane region" description="Helical" evidence="6">
    <location>
        <begin position="12"/>
        <end position="35"/>
    </location>
</feature>
<organism evidence="7">
    <name type="scientific">bioreactor metagenome</name>
    <dbReference type="NCBI Taxonomy" id="1076179"/>
    <lineage>
        <taxon>unclassified sequences</taxon>
        <taxon>metagenomes</taxon>
        <taxon>ecological metagenomes</taxon>
    </lineage>
</organism>
<dbReference type="EMBL" id="VSSQ01000331">
    <property type="protein sequence ID" value="MPL91494.1"/>
    <property type="molecule type" value="Genomic_DNA"/>
</dbReference>
<dbReference type="InterPro" id="IPR050833">
    <property type="entry name" value="Poly_Biosynth_Transport"/>
</dbReference>
<dbReference type="PANTHER" id="PTHR30250:SF11">
    <property type="entry name" value="O-ANTIGEN TRANSPORTER-RELATED"/>
    <property type="match status" value="1"/>
</dbReference>
<feature type="transmembrane region" description="Helical" evidence="6">
    <location>
        <begin position="385"/>
        <end position="404"/>
    </location>
</feature>
<comment type="caution">
    <text evidence="7">The sequence shown here is derived from an EMBL/GenBank/DDBJ whole genome shotgun (WGS) entry which is preliminary data.</text>
</comment>
<dbReference type="AlphaFoldDB" id="A0A644VJC1"/>
<dbReference type="InterPro" id="IPR002797">
    <property type="entry name" value="Polysacc_synth"/>
</dbReference>
<evidence type="ECO:0000313" key="7">
    <source>
        <dbReference type="EMBL" id="MPL91494.1"/>
    </source>
</evidence>
<feature type="transmembrane region" description="Helical" evidence="6">
    <location>
        <begin position="47"/>
        <end position="66"/>
    </location>
</feature>
<reference evidence="7" key="1">
    <citation type="submission" date="2019-08" db="EMBL/GenBank/DDBJ databases">
        <authorList>
            <person name="Kucharzyk K."/>
            <person name="Murdoch R.W."/>
            <person name="Higgins S."/>
            <person name="Loffler F."/>
        </authorList>
    </citation>
    <scope>NUCLEOTIDE SEQUENCE</scope>
</reference>
<accession>A0A644VJC1</accession>
<feature type="transmembrane region" description="Helical" evidence="6">
    <location>
        <begin position="468"/>
        <end position="486"/>
    </location>
</feature>
<evidence type="ECO:0000256" key="5">
    <source>
        <dbReference type="ARBA" id="ARBA00023136"/>
    </source>
</evidence>
<sequence length="496" mass="56465">MSDIKKLAGQTAIYGVPTIIGRFLNYLLVPLYTYNIATQNYGVVSELYAYISFLMIILTYGMETAFFRYTQTEKDKGVVYNTAMLSLFVSTTLFLVITFLFINPISSALEYSDNKNYILLFLLILALDALRAIPYALLRVKQKAARFAMIKSIDIFSNIFFNLFFILLCPTLYKSGNILITSWFNPNDLVLYIFVSNFLASLIAAILLLPEYLKFSFNFDFKLLKKMLAYGLPVMIGGLAGMVNETFDRIALKHLVTIPDNITDAKAISDYKMSQIGIYGACYKLSIIISLFIQAFKFAAEPFFFSKMQQKDAKDSYSSIMTIFVIFLCIIFLGVMGYIDIFQYFVGRDYRVGLGVVPILLGANLFLGIYYNLSIWYKVTDKTIYGAYIAIIGAVITLILNYILVPIMGYMGAAWTTFICYFTIAVLCYVIGQKHYPVNYNLKHLSLYILLSFCLYALMSIIPIENTAIRLIINTIIILSFIAIAYKLDIKKLIRR</sequence>
<protein>
    <submittedName>
        <fullName evidence="7">Uncharacterized protein</fullName>
    </submittedName>
</protein>
<feature type="transmembrane region" description="Helical" evidence="6">
    <location>
        <begin position="229"/>
        <end position="247"/>
    </location>
</feature>
<feature type="transmembrane region" description="Helical" evidence="6">
    <location>
        <begin position="351"/>
        <end position="373"/>
    </location>
</feature>
<feature type="transmembrane region" description="Helical" evidence="6">
    <location>
        <begin position="410"/>
        <end position="432"/>
    </location>
</feature>
<feature type="transmembrane region" description="Helical" evidence="6">
    <location>
        <begin position="276"/>
        <end position="296"/>
    </location>
</feature>
<evidence type="ECO:0000256" key="4">
    <source>
        <dbReference type="ARBA" id="ARBA00022989"/>
    </source>
</evidence>
<feature type="transmembrane region" description="Helical" evidence="6">
    <location>
        <begin position="444"/>
        <end position="462"/>
    </location>
</feature>
<feature type="transmembrane region" description="Helical" evidence="6">
    <location>
        <begin position="159"/>
        <end position="183"/>
    </location>
</feature>
<dbReference type="Pfam" id="PF01943">
    <property type="entry name" value="Polysacc_synt"/>
    <property type="match status" value="1"/>
</dbReference>
<keyword evidence="5 6" id="KW-0472">Membrane</keyword>
<feature type="transmembrane region" description="Helical" evidence="6">
    <location>
        <begin position="78"/>
        <end position="102"/>
    </location>
</feature>
<feature type="transmembrane region" description="Helical" evidence="6">
    <location>
        <begin position="117"/>
        <end position="138"/>
    </location>
</feature>